<comment type="caution">
    <text evidence="3">The sequence shown here is derived from an EMBL/GenBank/DDBJ whole genome shotgun (WGS) entry which is preliminary data.</text>
</comment>
<reference evidence="3" key="1">
    <citation type="journal article" date="2021" name="PeerJ">
        <title>Extensive microbial diversity within the chicken gut microbiome revealed by metagenomics and culture.</title>
        <authorList>
            <person name="Gilroy R."/>
            <person name="Ravi A."/>
            <person name="Getino M."/>
            <person name="Pursley I."/>
            <person name="Horton D.L."/>
            <person name="Alikhan N.F."/>
            <person name="Baker D."/>
            <person name="Gharbi K."/>
            <person name="Hall N."/>
            <person name="Watson M."/>
            <person name="Adriaenssens E.M."/>
            <person name="Foster-Nyarko E."/>
            <person name="Jarju S."/>
            <person name="Secka A."/>
            <person name="Antonio M."/>
            <person name="Oren A."/>
            <person name="Chaudhuri R.R."/>
            <person name="La Ragione R."/>
            <person name="Hildebrand F."/>
            <person name="Pallen M.J."/>
        </authorList>
    </citation>
    <scope>NUCLEOTIDE SEQUENCE</scope>
    <source>
        <strain evidence="3">ChiBcec18-1249</strain>
    </source>
</reference>
<reference evidence="3" key="2">
    <citation type="submission" date="2021-04" db="EMBL/GenBank/DDBJ databases">
        <authorList>
            <person name="Gilroy R."/>
        </authorList>
    </citation>
    <scope>NUCLEOTIDE SEQUENCE</scope>
    <source>
        <strain evidence="3">ChiBcec18-1249</strain>
    </source>
</reference>
<dbReference type="Pfam" id="PF12652">
    <property type="entry name" value="CotJB"/>
    <property type="match status" value="1"/>
</dbReference>
<accession>A0A9D2RQP6</accession>
<dbReference type="InterPro" id="IPR024207">
    <property type="entry name" value="CotJB_dom"/>
</dbReference>
<protein>
    <submittedName>
        <fullName evidence="3">Spore coat protein CotJB</fullName>
    </submittedName>
</protein>
<dbReference type="EMBL" id="DWZJ01000005">
    <property type="protein sequence ID" value="HJB12158.1"/>
    <property type="molecule type" value="Genomic_DNA"/>
</dbReference>
<dbReference type="AlphaFoldDB" id="A0A9D2RQP6"/>
<evidence type="ECO:0000313" key="4">
    <source>
        <dbReference type="Proteomes" id="UP000823824"/>
    </source>
</evidence>
<keyword evidence="3" id="KW-0167">Capsid protein</keyword>
<gene>
    <name evidence="3" type="ORF">H9787_00440</name>
</gene>
<organism evidence="3 4">
    <name type="scientific">Candidatus Oscillibacter excrementigallinarum</name>
    <dbReference type="NCBI Taxonomy" id="2838716"/>
    <lineage>
        <taxon>Bacteria</taxon>
        <taxon>Bacillati</taxon>
        <taxon>Bacillota</taxon>
        <taxon>Clostridia</taxon>
        <taxon>Eubacteriales</taxon>
        <taxon>Oscillospiraceae</taxon>
        <taxon>Oscillibacter</taxon>
    </lineage>
</organism>
<dbReference type="Proteomes" id="UP000823824">
    <property type="component" value="Unassembled WGS sequence"/>
</dbReference>
<dbReference type="InterPro" id="IPR020256">
    <property type="entry name" value="Spore_coat_CotJA"/>
</dbReference>
<evidence type="ECO:0000259" key="2">
    <source>
        <dbReference type="Pfam" id="PF12652"/>
    </source>
</evidence>
<feature type="domain" description="Protein CotJB" evidence="2">
    <location>
        <begin position="84"/>
        <end position="157"/>
    </location>
</feature>
<dbReference type="Pfam" id="PF11007">
    <property type="entry name" value="CotJA"/>
    <property type="match status" value="1"/>
</dbReference>
<evidence type="ECO:0000313" key="3">
    <source>
        <dbReference type="EMBL" id="HJB12158.1"/>
    </source>
</evidence>
<sequence length="162" mass="17903">MEKPNTNTPTTPSVPSTPSGGCQPGQGSLPGTCASMAFPFVPMQEENPVRYSRMEALQTGTLFPGLDLPFKAAIQAKTKMANTALVELMALDFAIDELGLYLTTHAQDQEALQLYWSYIKLAREGREKYQKMYGPLLQTDLTPEDGFAWLKDPWPWEEGGNA</sequence>
<proteinExistence type="predicted"/>
<feature type="compositionally biased region" description="Low complexity" evidence="1">
    <location>
        <begin position="1"/>
        <end position="19"/>
    </location>
</feature>
<feature type="region of interest" description="Disordered" evidence="1">
    <location>
        <begin position="1"/>
        <end position="28"/>
    </location>
</feature>
<name>A0A9D2RQP6_9FIRM</name>
<evidence type="ECO:0000256" key="1">
    <source>
        <dbReference type="SAM" id="MobiDB-lite"/>
    </source>
</evidence>
<keyword evidence="3" id="KW-0946">Virion</keyword>